<dbReference type="PROSITE" id="PS50835">
    <property type="entry name" value="IG_LIKE"/>
    <property type="match status" value="1"/>
</dbReference>
<dbReference type="InterPro" id="IPR047509">
    <property type="entry name" value="UBR4-like_UBR-box"/>
</dbReference>
<sequence length="3076" mass="344521">MTRLLTDENAQEKFRWMCILVYEGYTDKRTLSAKEIEQLLEFICDLENNPSAYHIDSENPNNLLAYLLSSTSVLFITELSDLLHLNVKIPGTLLVRWVTRLLAEAKDDKVECFSNILCSLLCLEPPLAHCFEPGDLILESDYELLTSWKDAMSDKKGSPKGTKFLLRHRESSLAYELWNEMTQNMNQIKGCSDPCTVTTRNELAICFVQTFWNCNGWQHVFNQLNSILPISISDNVNHVRGQLKKVLSLSRLFLVAVLQIPYIQLTNRIAKSNELLSFDGNTSQQQLSVSIPGKIIIQWIELISKIVQSGCLWFANYIVHRDLDDSMMDLKKSLGAIMFDLTQLYEEHLGRLFICHVDSKILEMIRSLNFGSGLAILNFLAKSLPNIIPANQSDLLCLIESLNKWAYQLNLVPVNSCLLRYFSRLFNLSLKLLASDDSEYYRNGSDFFITMRSDIQSSTSLSDESNLTYEGIVNQLNQKFDPDNFLDQSKQPTLLSRLFILCGNHFHVDLMRILTEMFNVIQEVSRRSYDDLQIDLLKYFLDCTKNGLHFLNDLLSARSNLLKYHSPADSMHITGSPVKDNSELISIIGFYLSKIITYADMTVMQELNKDTCDREWRLSILDQELSQLIYAFATSHNVTECALKHLGYVFNAGNHILQDSGYPGNMTTKSTTVNNWPLWSGPHVFCLLSGHMLSKLRSTESIITSEDSIKSFWLCFLTSVQETILSLCDMSTIKSITLPEQQFMDIHPNLLQFACFLAGQSPGLTAKKQLLILLTQVLCSLNKKGIWKQHKSIIITTGSSSRIMSLTEQKPFAHASYLWLRLIIMLRYMLHYFYVPPKYLSCQLKPCMFLQSSEEDAMQNNRCFIWEYSSIASLLHTLHAYFLPLPLTTTPTMMKVQDYFSASSPIPFFYDLLIAAEKANDEQPVNLTPTAKRSSPSSSLPSPDGLAISSLVSVNNYHELFSSLLDYLDSLLLTNSFNEATNSVDCVLTECSQLPLCNYGLTLNWRLFEILPPPREILKDLQHLMNMLKTSQGIIDNNTVPEIFLSPSHLIYFIILLDRIQWNSTQPDYQYLDFGNVNNQSTEMKSDMPSTTTSSSRSTSYSLLDSRRNLLKELKRLVNAQWSSNDDELEEATKAAATEESINTLTSLIHPIALISFLFELGSFQIKSYTIQLNSVKNKLIGITVGQLAYLASLLRFMKIMTSQLTSLYMSKITKTSSASSKSHTDSTESTKRAGKHRTRHAAGKTRTSSTTETSKSSAGGSTETSSPKEKKSICLLDTAVLDTSSPNTLVSSITFTIGENSNTGDASLTPEELSTMRIRCLHTGHVVLTTCVQLMYKLCQQIRSEIGLPITHNISTNETLSSIGNTASMTLLCPKRLLKDNYLLASSSSSNILARKRLANSLRLASLVYRKQFDTLNSVASKCYSTMLLETNQFTSSFSQCFYQILAFQYEVALSELSVKEEDLFDTNKPSSPMPSPAYYQSALTVNLPNYCTVTTAATATNTATTAPVPASSSTIRTTTISTTTATKSVDEMKLKQSPGYALHLANNLKLFESCCLLKRLGELCRSLVKQLYDLQEKIYSLSELNTEQLLNIDSYNALQMICAMHYDPVLTALHIDLMSEEEETRNQPSVAQYLSYIYSIQRKGKPTATSMMTTKSSTGFKSTFICRMMKRMIYSRRLRKILSYALEDRLVHTVSYMIRCLSNSGSSSLESRVSSYICREAMGFMEVVLGNHRIVKQICSTDVNTNDSDDNKSSCDPTTEPIVRRAIFNKIHFTNFFSSSACDGSQKDALLLNEIIKHEKPPTLAFQASSLRLLCVLFMRAINASTRHRSNLIDLVKLALDSCMFKSWKSGDEGEKANTLSSYWLESLLPYVSSLKENYDNELRFTDLLNRVDDFTLDSDEFIETEEDILTDLFNTTPETIYHQDNEGHVNLSFFNTDNVLLETNTELINEWKCNRYLCTIAFYFERFTRLLASNWTDDVGLREMYCNHLLDSAIRVWRPRLSLKDSTPVKSEPPSSSPSTSPSEESTRITQKYDLTFLPYAITSLHCLSFGFTNGLVHTKLFSFFTHCADICYALIMEEEENNETKDEKLYCNETNLMLSMKLQHQKKASLISSLQSVYFYVSTIVNVLNSASKLKLSDGLHELLINSLSARLDYWPSLLHTQPGVFNRLQLADDAKNENVPCCSSSVTDKFHSKMQIYSHLLSSHCTHSCKSLFRKKWSQMALWNSTSHLHFLDSSTGADQLSKPNLTDQIISDIDQLSGDTDISDDYDDDCLEDDIYHSFPGPLINDSVCSFVATQKMFVDQHWYHCFTCNLQESHGVCSICAKVCHLGHDLSYAKYSGFFCDCGAGQHGDSVCQAITPRIVLNKDALPDSTMHQGDDIFLQCMNKNELNYYLPWLTDGYQPFISPPTLSKELSYPCNRSSVVTVDDHRSNGVSAVETQASKLVKRRRKESLQCSETRDNKTVSRQRSLPNVTNAGSSQPVSSDAVLNTNANQTTNQINSRSLWCPGVSDTNTDSLPRFPLSHQATSSTSNRSNTLRRTGAVRLRKISSDVHSNTGILKTLQMNQQQTKLSIAQHHRPNQQDMLSTNQYSYNTDNLPCKPSVVVPTSLTMTTTASHQEDYKPESKRIRNIHHFLNLFDKYNCHAATVMPTATKGKRKYSKHATTTTGDDNNDEADLLQANVHRFQYCQLVPNEAKLIEFMRNQIDSDETGSCRSKLMMMLCTSDVVSQAAEILMGFSKPDTKSLLSHLMNCSTVSEIEFTGKSRLDKLNEMLSSERNTTPTIHMCSNITTPVPAMPTKTRSLWRNIFIAGRQIFRSKSPYSTCDINEYLMRYSSTDRLSRTCDEADHGVVTKSIQSSTSTRHTPTSTDHISYSVVSPGRIVVHSLSDNSNSGVSSCFSPSSLSTTPPIDAIVSLPALSMSTASNASRGTSSSSNPVLLIQALASIFASTDSSNTGGGLFLSGGNTSATPDANGTAVSFLPSNAALSLRELFGPRMSNNMSSSTAPVAAKTSSSVTGAAASSGATTCVVRVPCPGQSKCSYFLVVTNTGPKSVVAGSDTGANTQQQPVLQIP</sequence>
<evidence type="ECO:0000313" key="9">
    <source>
        <dbReference type="WBParaSite" id="TREG1_37460.1"/>
    </source>
</evidence>
<dbReference type="GO" id="GO:0008270">
    <property type="term" value="F:zinc ion binding"/>
    <property type="evidence" value="ECO:0007669"/>
    <property type="project" value="UniProtKB-KW"/>
</dbReference>
<dbReference type="PANTHER" id="PTHR21725">
    <property type="entry name" value="E3 UBIQUITIN-PROTEIN LIGASE UBR4"/>
    <property type="match status" value="1"/>
</dbReference>
<dbReference type="InterPro" id="IPR003126">
    <property type="entry name" value="Znf_UBR"/>
</dbReference>
<dbReference type="Proteomes" id="UP000050795">
    <property type="component" value="Unassembled WGS sequence"/>
</dbReference>
<keyword evidence="2" id="KW-0863">Zinc-finger</keyword>
<evidence type="ECO:0000313" key="8">
    <source>
        <dbReference type="Proteomes" id="UP000050795"/>
    </source>
</evidence>
<feature type="compositionally biased region" description="Low complexity" evidence="5">
    <location>
        <begin position="1245"/>
        <end position="1266"/>
    </location>
</feature>
<evidence type="ECO:0000259" key="6">
    <source>
        <dbReference type="PROSITE" id="PS50835"/>
    </source>
</evidence>
<evidence type="ECO:0000256" key="5">
    <source>
        <dbReference type="SAM" id="MobiDB-lite"/>
    </source>
</evidence>
<dbReference type="Pfam" id="PF02207">
    <property type="entry name" value="zf-UBR"/>
    <property type="match status" value="1"/>
</dbReference>
<feature type="region of interest" description="Disordered" evidence="5">
    <location>
        <begin position="1218"/>
        <end position="1270"/>
    </location>
</feature>
<reference evidence="8" key="1">
    <citation type="submission" date="2022-06" db="EMBL/GenBank/DDBJ databases">
        <authorList>
            <person name="Berger JAMES D."/>
            <person name="Berger JAMES D."/>
        </authorList>
    </citation>
    <scope>NUCLEOTIDE SEQUENCE [LARGE SCALE GENOMIC DNA]</scope>
</reference>
<dbReference type="CDD" id="cd19680">
    <property type="entry name" value="UBR-box_UBR4"/>
    <property type="match status" value="1"/>
</dbReference>
<feature type="compositionally biased region" description="Low complexity" evidence="5">
    <location>
        <begin position="2009"/>
        <end position="2027"/>
    </location>
</feature>
<feature type="region of interest" description="Disordered" evidence="5">
    <location>
        <begin position="2008"/>
        <end position="2030"/>
    </location>
</feature>
<dbReference type="InterPro" id="IPR007110">
    <property type="entry name" value="Ig-like_dom"/>
</dbReference>
<feature type="domain" description="UBR-type" evidence="7">
    <location>
        <begin position="2293"/>
        <end position="2364"/>
    </location>
</feature>
<accession>A0AA85JUL3</accession>
<feature type="compositionally biased region" description="Polar residues" evidence="5">
    <location>
        <begin position="2468"/>
        <end position="2489"/>
    </location>
</feature>
<proteinExistence type="predicted"/>
<keyword evidence="8" id="KW-1185">Reference proteome</keyword>
<dbReference type="InterPro" id="IPR045189">
    <property type="entry name" value="UBR4-like"/>
</dbReference>
<evidence type="ECO:0000256" key="2">
    <source>
        <dbReference type="ARBA" id="ARBA00022771"/>
    </source>
</evidence>
<protein>
    <recommendedName>
        <fullName evidence="10">UBR-type domain-containing protein</fullName>
    </recommendedName>
</protein>
<feature type="zinc finger region" description="UBR-type" evidence="4">
    <location>
        <begin position="2293"/>
        <end position="2364"/>
    </location>
</feature>
<keyword evidence="1" id="KW-0479">Metal-binding</keyword>
<evidence type="ECO:0000256" key="4">
    <source>
        <dbReference type="PROSITE-ProRule" id="PRU00508"/>
    </source>
</evidence>
<keyword evidence="3" id="KW-0862">Zinc</keyword>
<reference evidence="9" key="2">
    <citation type="submission" date="2023-11" db="UniProtKB">
        <authorList>
            <consortium name="WormBaseParasite"/>
        </authorList>
    </citation>
    <scope>IDENTIFICATION</scope>
</reference>
<name>A0AA85JUL3_TRIRE</name>
<evidence type="ECO:0000256" key="3">
    <source>
        <dbReference type="ARBA" id="ARBA00022833"/>
    </source>
</evidence>
<feature type="compositionally biased region" description="Basic residues" evidence="5">
    <location>
        <begin position="1233"/>
        <end position="1244"/>
    </location>
</feature>
<dbReference type="PROSITE" id="PS51157">
    <property type="entry name" value="ZF_UBR"/>
    <property type="match status" value="1"/>
</dbReference>
<feature type="compositionally biased region" description="Polar residues" evidence="5">
    <location>
        <begin position="2436"/>
        <end position="2446"/>
    </location>
</feature>
<evidence type="ECO:0000259" key="7">
    <source>
        <dbReference type="PROSITE" id="PS51157"/>
    </source>
</evidence>
<dbReference type="PANTHER" id="PTHR21725:SF1">
    <property type="entry name" value="E3 UBIQUITIN-PROTEIN LIGASE UBR4"/>
    <property type="match status" value="1"/>
</dbReference>
<feature type="domain" description="Ig-like" evidence="6">
    <location>
        <begin position="2364"/>
        <end position="2469"/>
    </location>
</feature>
<dbReference type="WBParaSite" id="TREG1_37460.1">
    <property type="protein sequence ID" value="TREG1_37460.1"/>
    <property type="gene ID" value="TREG1_37460"/>
</dbReference>
<evidence type="ECO:0008006" key="10">
    <source>
        <dbReference type="Google" id="ProtNLM"/>
    </source>
</evidence>
<feature type="compositionally biased region" description="Basic and acidic residues" evidence="5">
    <location>
        <begin position="1223"/>
        <end position="1232"/>
    </location>
</feature>
<feature type="region of interest" description="Disordered" evidence="5">
    <location>
        <begin position="2433"/>
        <end position="2489"/>
    </location>
</feature>
<organism evidence="8 9">
    <name type="scientific">Trichobilharzia regenti</name>
    <name type="common">Nasal bird schistosome</name>
    <dbReference type="NCBI Taxonomy" id="157069"/>
    <lineage>
        <taxon>Eukaryota</taxon>
        <taxon>Metazoa</taxon>
        <taxon>Spiralia</taxon>
        <taxon>Lophotrochozoa</taxon>
        <taxon>Platyhelminthes</taxon>
        <taxon>Trematoda</taxon>
        <taxon>Digenea</taxon>
        <taxon>Strigeidida</taxon>
        <taxon>Schistosomatoidea</taxon>
        <taxon>Schistosomatidae</taxon>
        <taxon>Trichobilharzia</taxon>
    </lineage>
</organism>
<dbReference type="SMART" id="SM00396">
    <property type="entry name" value="ZnF_UBR1"/>
    <property type="match status" value="1"/>
</dbReference>
<evidence type="ECO:0000256" key="1">
    <source>
        <dbReference type="ARBA" id="ARBA00022723"/>
    </source>
</evidence>